<comment type="caution">
    <text evidence="3">The sequence shown here is derived from an EMBL/GenBank/DDBJ whole genome shotgun (WGS) entry which is preliminary data.</text>
</comment>
<evidence type="ECO:0000256" key="1">
    <source>
        <dbReference type="SAM" id="MobiDB-lite"/>
    </source>
</evidence>
<dbReference type="Proteomes" id="UP000644727">
    <property type="component" value="Unassembled WGS sequence"/>
</dbReference>
<evidence type="ECO:0000313" key="4">
    <source>
        <dbReference type="Proteomes" id="UP000644727"/>
    </source>
</evidence>
<keyword evidence="2" id="KW-0812">Transmembrane</keyword>
<keyword evidence="2" id="KW-0472">Membrane</keyword>
<proteinExistence type="predicted"/>
<sequence>MTFLHLLVVLVGIVATVVAADLLRHANVGTWPIGVVILVLILVTGWTYSAWLAALTLGLATGFAAIAGLDLVRSVARGRRERSESRRTRQEERARQLEKLKPGTHSHRTIL</sequence>
<feature type="compositionally biased region" description="Basic residues" evidence="1">
    <location>
        <begin position="102"/>
        <end position="111"/>
    </location>
</feature>
<organism evidence="3 4">
    <name type="scientific">Brachybacterium epidermidis</name>
    <dbReference type="NCBI Taxonomy" id="2781983"/>
    <lineage>
        <taxon>Bacteria</taxon>
        <taxon>Bacillati</taxon>
        <taxon>Actinomycetota</taxon>
        <taxon>Actinomycetes</taxon>
        <taxon>Micrococcales</taxon>
        <taxon>Dermabacteraceae</taxon>
        <taxon>Brachybacterium</taxon>
    </lineage>
</organism>
<name>A0ABR9W054_9MICO</name>
<feature type="compositionally biased region" description="Basic and acidic residues" evidence="1">
    <location>
        <begin position="81"/>
        <end position="101"/>
    </location>
</feature>
<dbReference type="RefSeq" id="WP_193865561.1">
    <property type="nucleotide sequence ID" value="NZ_JADEYR010000004.1"/>
</dbReference>
<keyword evidence="4" id="KW-1185">Reference proteome</keyword>
<evidence type="ECO:0000313" key="3">
    <source>
        <dbReference type="EMBL" id="MBE9403823.1"/>
    </source>
</evidence>
<dbReference type="EMBL" id="JADEYR010000004">
    <property type="protein sequence ID" value="MBE9403823.1"/>
    <property type="molecule type" value="Genomic_DNA"/>
</dbReference>
<evidence type="ECO:0000256" key="2">
    <source>
        <dbReference type="SAM" id="Phobius"/>
    </source>
</evidence>
<accession>A0ABR9W054</accession>
<protein>
    <submittedName>
        <fullName evidence="3">Uncharacterized protein</fullName>
    </submittedName>
</protein>
<feature type="transmembrane region" description="Helical" evidence="2">
    <location>
        <begin position="48"/>
        <end position="72"/>
    </location>
</feature>
<gene>
    <name evidence="3" type="ORF">IOE58_06350</name>
</gene>
<keyword evidence="2" id="KW-1133">Transmembrane helix</keyword>
<feature type="region of interest" description="Disordered" evidence="1">
    <location>
        <begin position="78"/>
        <end position="111"/>
    </location>
</feature>
<reference evidence="3 4" key="1">
    <citation type="submission" date="2020-10" db="EMBL/GenBank/DDBJ databases">
        <title>Draft genome and description of Brachybacterium epidermidis sp nov.</title>
        <authorList>
            <person name="Boxberger M."/>
            <person name="La Scola B."/>
        </authorList>
    </citation>
    <scope>NUCLEOTIDE SEQUENCE [LARGE SCALE GENOMIC DNA]</scope>
    <source>
        <strain evidence="3 4">Marseille-Q2903</strain>
    </source>
</reference>